<dbReference type="Proteomes" id="UP000559027">
    <property type="component" value="Unassembled WGS sequence"/>
</dbReference>
<keyword evidence="2" id="KW-1185">Reference proteome</keyword>
<evidence type="ECO:0000313" key="2">
    <source>
        <dbReference type="Proteomes" id="UP000559027"/>
    </source>
</evidence>
<gene>
    <name evidence="1" type="ORF">D9756_006903</name>
</gene>
<protein>
    <submittedName>
        <fullName evidence="1">Uncharacterized protein</fullName>
    </submittedName>
</protein>
<organism evidence="1 2">
    <name type="scientific">Leucocoprinus leucothites</name>
    <dbReference type="NCBI Taxonomy" id="201217"/>
    <lineage>
        <taxon>Eukaryota</taxon>
        <taxon>Fungi</taxon>
        <taxon>Dikarya</taxon>
        <taxon>Basidiomycota</taxon>
        <taxon>Agaricomycotina</taxon>
        <taxon>Agaricomycetes</taxon>
        <taxon>Agaricomycetidae</taxon>
        <taxon>Agaricales</taxon>
        <taxon>Agaricineae</taxon>
        <taxon>Agaricaceae</taxon>
        <taxon>Leucocoprinus</taxon>
    </lineage>
</organism>
<evidence type="ECO:0000313" key="1">
    <source>
        <dbReference type="EMBL" id="KAF5354250.1"/>
    </source>
</evidence>
<proteinExistence type="predicted"/>
<accession>A0A8H5FYD2</accession>
<comment type="caution">
    <text evidence="1">The sequence shown here is derived from an EMBL/GenBank/DDBJ whole genome shotgun (WGS) entry which is preliminary data.</text>
</comment>
<dbReference type="EMBL" id="JAACJO010000009">
    <property type="protein sequence ID" value="KAF5354250.1"/>
    <property type="molecule type" value="Genomic_DNA"/>
</dbReference>
<reference evidence="1 2" key="1">
    <citation type="journal article" date="2020" name="ISME J.">
        <title>Uncovering the hidden diversity of litter-decomposition mechanisms in mushroom-forming fungi.</title>
        <authorList>
            <person name="Floudas D."/>
            <person name="Bentzer J."/>
            <person name="Ahren D."/>
            <person name="Johansson T."/>
            <person name="Persson P."/>
            <person name="Tunlid A."/>
        </authorList>
    </citation>
    <scope>NUCLEOTIDE SEQUENCE [LARGE SCALE GENOMIC DNA]</scope>
    <source>
        <strain evidence="1 2">CBS 146.42</strain>
    </source>
</reference>
<dbReference type="AlphaFoldDB" id="A0A8H5FYD2"/>
<name>A0A8H5FYD2_9AGAR</name>
<sequence>MGCSGRHWGFMIQSHCYCLRVQRRSFCWLSTDSPPLSHPLPNGSTSTNHTIPPAILFLTLVGHTLCERSIVLKPMSANLTYHDMQYHPEYIITLHLSLVMEAYSSAVQVEGFRDPAQ</sequence>